<keyword evidence="3 6" id="KW-1133">Transmembrane helix</keyword>
<accession>A0A0D1XFX6</accession>
<evidence type="ECO:0000256" key="6">
    <source>
        <dbReference type="SAM" id="Phobius"/>
    </source>
</evidence>
<gene>
    <name evidence="7" type="ORF">PV09_07378</name>
</gene>
<dbReference type="HOGENOM" id="CLU_105974_2_1_1"/>
<proteinExistence type="inferred from homology"/>
<dbReference type="GeneID" id="27315351"/>
<keyword evidence="8" id="KW-1185">Reference proteome</keyword>
<reference evidence="7 8" key="1">
    <citation type="submission" date="2015-01" db="EMBL/GenBank/DDBJ databases">
        <title>The Genome Sequence of Ochroconis gallopava CBS43764.</title>
        <authorList>
            <consortium name="The Broad Institute Genomics Platform"/>
            <person name="Cuomo C."/>
            <person name="de Hoog S."/>
            <person name="Gorbushina A."/>
            <person name="Stielow B."/>
            <person name="Teixiera M."/>
            <person name="Abouelleil A."/>
            <person name="Chapman S.B."/>
            <person name="Priest M."/>
            <person name="Young S.K."/>
            <person name="Wortman J."/>
            <person name="Nusbaum C."/>
            <person name="Birren B."/>
        </authorList>
    </citation>
    <scope>NUCLEOTIDE SEQUENCE [LARGE SCALE GENOMIC DNA]</scope>
    <source>
        <strain evidence="7 8">CBS 43764</strain>
    </source>
</reference>
<evidence type="ECO:0000256" key="5">
    <source>
        <dbReference type="ARBA" id="ARBA00034313"/>
    </source>
</evidence>
<dbReference type="AlphaFoldDB" id="A0A0D1XFX6"/>
<dbReference type="GO" id="GO:0016020">
    <property type="term" value="C:membrane"/>
    <property type="evidence" value="ECO:0007669"/>
    <property type="project" value="UniProtKB-SubCell"/>
</dbReference>
<evidence type="ECO:0008006" key="9">
    <source>
        <dbReference type="Google" id="ProtNLM"/>
    </source>
</evidence>
<dbReference type="RefSeq" id="XP_016210960.1">
    <property type="nucleotide sequence ID" value="XM_016361140.1"/>
</dbReference>
<evidence type="ECO:0000313" key="8">
    <source>
        <dbReference type="Proteomes" id="UP000053259"/>
    </source>
</evidence>
<name>A0A0D1XFX6_9PEZI</name>
<evidence type="ECO:0000256" key="3">
    <source>
        <dbReference type="ARBA" id="ARBA00022989"/>
    </source>
</evidence>
<evidence type="ECO:0000256" key="1">
    <source>
        <dbReference type="ARBA" id="ARBA00004141"/>
    </source>
</evidence>
<feature type="transmembrane region" description="Helical" evidence="6">
    <location>
        <begin position="64"/>
        <end position="82"/>
    </location>
</feature>
<keyword evidence="2 6" id="KW-0812">Transmembrane</keyword>
<dbReference type="Proteomes" id="UP000053259">
    <property type="component" value="Unassembled WGS sequence"/>
</dbReference>
<organism evidence="7 8">
    <name type="scientific">Verruconis gallopava</name>
    <dbReference type="NCBI Taxonomy" id="253628"/>
    <lineage>
        <taxon>Eukaryota</taxon>
        <taxon>Fungi</taxon>
        <taxon>Dikarya</taxon>
        <taxon>Ascomycota</taxon>
        <taxon>Pezizomycotina</taxon>
        <taxon>Dothideomycetes</taxon>
        <taxon>Pleosporomycetidae</taxon>
        <taxon>Venturiales</taxon>
        <taxon>Sympoventuriaceae</taxon>
        <taxon>Verruconis</taxon>
    </lineage>
</organism>
<evidence type="ECO:0000256" key="2">
    <source>
        <dbReference type="ARBA" id="ARBA00022692"/>
    </source>
</evidence>
<dbReference type="EMBL" id="KN847557">
    <property type="protein sequence ID" value="KIW01091.1"/>
    <property type="molecule type" value="Genomic_DNA"/>
</dbReference>
<sequence length="197" mass="20781">MNRPFMHQEVPLSIRTLQAVGITVSAFLAGQQASLTYIATPALLQSPAPLLVRQWKKCFDISRGVETMAALGLGALFGYLAYREPSSSTSSFRLYAAAAVLLPSTVPYTMVLMQPINAKLLHRADTMAASAITDAAAEAGVVQEETAHALVDKWATLHLGRALIAAAGALSATWATLSAVEVLGFEKIGLASGANRI</sequence>
<feature type="transmembrane region" description="Helical" evidence="6">
    <location>
        <begin position="94"/>
        <end position="113"/>
    </location>
</feature>
<protein>
    <recommendedName>
        <fullName evidence="9">DUF1772 domain-containing protein</fullName>
    </recommendedName>
</protein>
<evidence type="ECO:0000313" key="7">
    <source>
        <dbReference type="EMBL" id="KIW01091.1"/>
    </source>
</evidence>
<dbReference type="VEuPathDB" id="FungiDB:PV09_07378"/>
<dbReference type="InParanoid" id="A0A0D1XFX6"/>
<dbReference type="OrthoDB" id="5954308at2759"/>
<comment type="subcellular location">
    <subcellularLocation>
        <location evidence="1">Membrane</location>
        <topology evidence="1">Multi-pass membrane protein</topology>
    </subcellularLocation>
</comment>
<dbReference type="STRING" id="253628.A0A0D1XFX6"/>
<keyword evidence="4 6" id="KW-0472">Membrane</keyword>
<dbReference type="PANTHER" id="PTHR35042:SF1">
    <property type="entry name" value="DUF1772-DOMAIN-CONTAINING PROTEIN"/>
    <property type="match status" value="1"/>
</dbReference>
<dbReference type="InterPro" id="IPR013901">
    <property type="entry name" value="Anthrone_oxy"/>
</dbReference>
<comment type="similarity">
    <text evidence="5">Belongs to the anthrone oxygenase family.</text>
</comment>
<evidence type="ECO:0000256" key="4">
    <source>
        <dbReference type="ARBA" id="ARBA00023136"/>
    </source>
</evidence>
<dbReference type="Pfam" id="PF08592">
    <property type="entry name" value="Anthrone_oxy"/>
    <property type="match status" value="1"/>
</dbReference>
<dbReference type="PANTHER" id="PTHR35042">
    <property type="entry name" value="ANTHRONE OXYGENASE ENCC"/>
    <property type="match status" value="1"/>
</dbReference>